<keyword evidence="4" id="KW-1185">Reference proteome</keyword>
<organism evidence="3 4">
    <name type="scientific">Senna tora</name>
    <dbReference type="NCBI Taxonomy" id="362788"/>
    <lineage>
        <taxon>Eukaryota</taxon>
        <taxon>Viridiplantae</taxon>
        <taxon>Streptophyta</taxon>
        <taxon>Embryophyta</taxon>
        <taxon>Tracheophyta</taxon>
        <taxon>Spermatophyta</taxon>
        <taxon>Magnoliopsida</taxon>
        <taxon>eudicotyledons</taxon>
        <taxon>Gunneridae</taxon>
        <taxon>Pentapetalae</taxon>
        <taxon>rosids</taxon>
        <taxon>fabids</taxon>
        <taxon>Fabales</taxon>
        <taxon>Fabaceae</taxon>
        <taxon>Caesalpinioideae</taxon>
        <taxon>Cassia clade</taxon>
        <taxon>Senna</taxon>
    </lineage>
</organism>
<comment type="caution">
    <text evidence="3">The sequence shown here is derived from an EMBL/GenBank/DDBJ whole genome shotgun (WGS) entry which is preliminary data.</text>
</comment>
<name>A0A834TVN6_9FABA</name>
<evidence type="ECO:0000256" key="1">
    <source>
        <dbReference type="SAM" id="MobiDB-lite"/>
    </source>
</evidence>
<evidence type="ECO:0000313" key="4">
    <source>
        <dbReference type="Proteomes" id="UP000634136"/>
    </source>
</evidence>
<dbReference type="EMBL" id="JAAIUW010000006">
    <property type="protein sequence ID" value="KAF7829395.1"/>
    <property type="molecule type" value="Genomic_DNA"/>
</dbReference>
<feature type="transmembrane region" description="Helical" evidence="2">
    <location>
        <begin position="220"/>
        <end position="238"/>
    </location>
</feature>
<keyword evidence="2" id="KW-1133">Transmembrane helix</keyword>
<feature type="region of interest" description="Disordered" evidence="1">
    <location>
        <begin position="12"/>
        <end position="72"/>
    </location>
</feature>
<accession>A0A834TVN6</accession>
<protein>
    <submittedName>
        <fullName evidence="3">Cytochrome P450 family protein</fullName>
    </submittedName>
</protein>
<sequence>MIAMKGKSISLHVYGPNPNAEGPSPQGPQDHTATAGEEHFPLHFQPSTCTTPSPPPTTTASPLSRATPPPTSPPSLAAAAFVVTAGKGVVKSLIVQSDKLFSAIVLRLSKIRKMVNFLIEVLVLFVQSYYGMIMVILFSIGVTNFASKAWKISSNQKDDILVPLPLLPPLTITINSTLSLPNAASPPSLPSTCTTPSPPPTTTASPLSRATPPPTSPPSLAAAAFVVTAGKGVVKSLIVQSDKLFSAIVLRLSKTRKMVNFLIEVLVLFVQSYYGMIMVILFSIGVTNFASKAWKISSNQKDDILGRLGIPLV</sequence>
<keyword evidence="2" id="KW-0812">Transmembrane</keyword>
<dbReference type="AlphaFoldDB" id="A0A834TVN6"/>
<proteinExistence type="predicted"/>
<gene>
    <name evidence="3" type="ORF">G2W53_020559</name>
</gene>
<feature type="transmembrane region" description="Helical" evidence="2">
    <location>
        <begin position="117"/>
        <end position="140"/>
    </location>
</feature>
<keyword evidence="2" id="KW-0472">Membrane</keyword>
<dbReference type="Proteomes" id="UP000634136">
    <property type="component" value="Unassembled WGS sequence"/>
</dbReference>
<evidence type="ECO:0000256" key="2">
    <source>
        <dbReference type="SAM" id="Phobius"/>
    </source>
</evidence>
<reference evidence="3" key="1">
    <citation type="submission" date="2020-09" db="EMBL/GenBank/DDBJ databases">
        <title>Genome-Enabled Discovery of Anthraquinone Biosynthesis in Senna tora.</title>
        <authorList>
            <person name="Kang S.-H."/>
            <person name="Pandey R.P."/>
            <person name="Lee C.-M."/>
            <person name="Sim J.-S."/>
            <person name="Jeong J.-T."/>
            <person name="Choi B.-S."/>
            <person name="Jung M."/>
            <person name="Ginzburg D."/>
            <person name="Zhao K."/>
            <person name="Won S.Y."/>
            <person name="Oh T.-J."/>
            <person name="Yu Y."/>
            <person name="Kim N.-H."/>
            <person name="Lee O.R."/>
            <person name="Lee T.-H."/>
            <person name="Bashyal P."/>
            <person name="Kim T.-S."/>
            <person name="Lee W.-H."/>
            <person name="Kawkins C."/>
            <person name="Kim C.-K."/>
            <person name="Kim J.S."/>
            <person name="Ahn B.O."/>
            <person name="Rhee S.Y."/>
            <person name="Sohng J.K."/>
        </authorList>
    </citation>
    <scope>NUCLEOTIDE SEQUENCE</scope>
    <source>
        <tissue evidence="3">Leaf</tissue>
    </source>
</reference>
<feature type="region of interest" description="Disordered" evidence="1">
    <location>
        <begin position="183"/>
        <end position="216"/>
    </location>
</feature>
<feature type="compositionally biased region" description="Low complexity" evidence="1">
    <location>
        <begin position="183"/>
        <end position="195"/>
    </location>
</feature>
<feature type="transmembrane region" description="Helical" evidence="2">
    <location>
        <begin position="259"/>
        <end position="284"/>
    </location>
</feature>
<evidence type="ECO:0000313" key="3">
    <source>
        <dbReference type="EMBL" id="KAF7829395.1"/>
    </source>
</evidence>